<reference evidence="1" key="1">
    <citation type="submission" date="2022-08" db="EMBL/GenBank/DDBJ databases">
        <title>Genome Sequence of Lecanicillium fungicola.</title>
        <authorList>
            <person name="Buettner E."/>
        </authorList>
    </citation>
    <scope>NUCLEOTIDE SEQUENCE</scope>
    <source>
        <strain evidence="1">Babe33</strain>
    </source>
</reference>
<sequence length="258" mass="27406">MTSVTTAQMAIYSAMLMPALYLIFKHGKPGLLGWFYFNAFCLLRILGGALALSGNSAANIIASVGLSPLLLAAAGILHESNKLRLSGDPKVSWSLTLSYHLLITGATAILAIGAASLQGSNPHSSDLTKVKIGIAIVAVAWVVLLSWSVFVWFQHGNTPNQHAARAGRQLNIAIFSAMPFIGIRVLYSLVAFVSQTPSLNPATGSVGVHVGLILVPELIATMILLVFGWRTRNGRSLEKDSENGNAIRLNDDASRTAC</sequence>
<evidence type="ECO:0000313" key="2">
    <source>
        <dbReference type="Proteomes" id="UP001143910"/>
    </source>
</evidence>
<gene>
    <name evidence="1" type="ORF">NQ176_g4027</name>
</gene>
<dbReference type="Proteomes" id="UP001143910">
    <property type="component" value="Unassembled WGS sequence"/>
</dbReference>
<evidence type="ECO:0000313" key="1">
    <source>
        <dbReference type="EMBL" id="KAJ2978062.1"/>
    </source>
</evidence>
<proteinExistence type="predicted"/>
<protein>
    <submittedName>
        <fullName evidence="1">Uncharacterized protein</fullName>
    </submittedName>
</protein>
<dbReference type="EMBL" id="JANJQO010000411">
    <property type="protein sequence ID" value="KAJ2978062.1"/>
    <property type="molecule type" value="Genomic_DNA"/>
</dbReference>
<keyword evidence="2" id="KW-1185">Reference proteome</keyword>
<name>A0ACC1NGP2_9HYPO</name>
<accession>A0ACC1NGP2</accession>
<organism evidence="1 2">
    <name type="scientific">Zarea fungicola</name>
    <dbReference type="NCBI Taxonomy" id="93591"/>
    <lineage>
        <taxon>Eukaryota</taxon>
        <taxon>Fungi</taxon>
        <taxon>Dikarya</taxon>
        <taxon>Ascomycota</taxon>
        <taxon>Pezizomycotina</taxon>
        <taxon>Sordariomycetes</taxon>
        <taxon>Hypocreomycetidae</taxon>
        <taxon>Hypocreales</taxon>
        <taxon>Cordycipitaceae</taxon>
        <taxon>Zarea</taxon>
    </lineage>
</organism>
<comment type="caution">
    <text evidence="1">The sequence shown here is derived from an EMBL/GenBank/DDBJ whole genome shotgun (WGS) entry which is preliminary data.</text>
</comment>